<dbReference type="EMBL" id="JBBXJM010000005">
    <property type="protein sequence ID" value="KAL1407412.1"/>
    <property type="molecule type" value="Genomic_DNA"/>
</dbReference>
<proteinExistence type="predicted"/>
<accession>A0ABR3PYC6</accession>
<sequence length="182" mass="19441">MPVLVPPHSAHGHLSWSPSPPSSPPAPAPIALIPDFAAYLQPRVRRLTAVSEARAASLSLSLSASPSPAASPVLAASEPEPVDEPSVRTTFTFAAALSEGEYAALDRLTLDVFHERALSPYHSGFLVRPAGDAGDEFATRFWVQTAARYSGEFEPAVLGFIRAVLGDKGLRIDVRVEDDDVW</sequence>
<feature type="region of interest" description="Disordered" evidence="1">
    <location>
        <begin position="1"/>
        <end position="24"/>
    </location>
</feature>
<evidence type="ECO:0000313" key="3">
    <source>
        <dbReference type="Proteomes" id="UP001565368"/>
    </source>
</evidence>
<dbReference type="Proteomes" id="UP001565368">
    <property type="component" value="Unassembled WGS sequence"/>
</dbReference>
<keyword evidence="3" id="KW-1185">Reference proteome</keyword>
<comment type="caution">
    <text evidence="2">The sequence shown here is derived from an EMBL/GenBank/DDBJ whole genome shotgun (WGS) entry which is preliminary data.</text>
</comment>
<evidence type="ECO:0000256" key="1">
    <source>
        <dbReference type="SAM" id="MobiDB-lite"/>
    </source>
</evidence>
<reference evidence="2 3" key="1">
    <citation type="submission" date="2023-08" db="EMBL/GenBank/DDBJ databases">
        <title>Annotated Genome Sequence of Vanrija albida AlHP1.</title>
        <authorList>
            <person name="Herzog R."/>
        </authorList>
    </citation>
    <scope>NUCLEOTIDE SEQUENCE [LARGE SCALE GENOMIC DNA]</scope>
    <source>
        <strain evidence="2 3">AlHP1</strain>
    </source>
</reference>
<name>A0ABR3PYC6_9TREE</name>
<gene>
    <name evidence="2" type="ORF">Q8F55_006845</name>
</gene>
<feature type="compositionally biased region" description="Low complexity" evidence="1">
    <location>
        <begin position="63"/>
        <end position="79"/>
    </location>
</feature>
<organism evidence="2 3">
    <name type="scientific">Vanrija albida</name>
    <dbReference type="NCBI Taxonomy" id="181172"/>
    <lineage>
        <taxon>Eukaryota</taxon>
        <taxon>Fungi</taxon>
        <taxon>Dikarya</taxon>
        <taxon>Basidiomycota</taxon>
        <taxon>Agaricomycotina</taxon>
        <taxon>Tremellomycetes</taxon>
        <taxon>Trichosporonales</taxon>
        <taxon>Trichosporonaceae</taxon>
        <taxon>Vanrija</taxon>
    </lineage>
</organism>
<feature type="region of interest" description="Disordered" evidence="1">
    <location>
        <begin position="63"/>
        <end position="82"/>
    </location>
</feature>
<dbReference type="RefSeq" id="XP_069207356.1">
    <property type="nucleotide sequence ID" value="XM_069355285.1"/>
</dbReference>
<evidence type="ECO:0000313" key="2">
    <source>
        <dbReference type="EMBL" id="KAL1407412.1"/>
    </source>
</evidence>
<dbReference type="GeneID" id="95987888"/>
<protein>
    <submittedName>
        <fullName evidence="2">Uncharacterized protein</fullName>
    </submittedName>
</protein>